<sequence length="461" mass="53695">MEKQTKKTKSNLPNWIIKEKNRQRVKETVLGKEIIEKHGFVYLKFEDKLKLYRYNHQLGYWEIINPLEIGSVVTDELEAYDMYSMGNKKKTYDYIRTILKTINKKEIVYQLSEERTRLNNFNNCVYDVLSGKRYKHKRSYYFLSTHGYNLPEVKGNTQQTNKWFNESFGINAQFMKEYIGYCFHKSYEPFQEFVILLGTGGNGKSTFSNYLTKLIGSDEVSNVDLNRLTDNNDRFSKSRLIGKSINIGGEVSAKFLKDTSLIKALTGDDKANVESKGQDGIDVKLYAKLLFACNELPPFRDTKKGFKRRICIVKMNTIEDFKTKYSMKTIESEIGSFALECMEAYRQAYHRNKLSVTEDMKKERNTWLTENNKVQQFVNEYCISDDPKSKESLADLFKKFREFCFANNYEPGKPIHLRKELTNLGFETTTHARGPEGKDARGFIGIRLKTESKTPKETGLM</sequence>
<dbReference type="Pfam" id="PF19263">
    <property type="entry name" value="DUF5906"/>
    <property type="match status" value="1"/>
</dbReference>
<dbReference type="GO" id="GO:0016787">
    <property type="term" value="F:hydrolase activity"/>
    <property type="evidence" value="ECO:0007669"/>
    <property type="project" value="UniProtKB-KW"/>
</dbReference>
<dbReference type="PANTHER" id="PTHR35372:SF2">
    <property type="entry name" value="SF3 HELICASE DOMAIN-CONTAINING PROTEIN"/>
    <property type="match status" value="1"/>
</dbReference>
<gene>
    <name evidence="5" type="ORF">HF863_02140</name>
</gene>
<comment type="caution">
    <text evidence="5">The sequence shown here is derived from an EMBL/GenBank/DDBJ whole genome shotgun (WGS) entry which is preliminary data.</text>
</comment>
<accession>A0A848C4B7</accession>
<dbReference type="NCBIfam" id="TIGR01613">
    <property type="entry name" value="primase_Cterm"/>
    <property type="match status" value="1"/>
</dbReference>
<evidence type="ECO:0000313" key="5">
    <source>
        <dbReference type="EMBL" id="NME41581.1"/>
    </source>
</evidence>
<evidence type="ECO:0000256" key="3">
    <source>
        <dbReference type="ARBA" id="ARBA00022840"/>
    </source>
</evidence>
<evidence type="ECO:0000256" key="2">
    <source>
        <dbReference type="ARBA" id="ARBA00022801"/>
    </source>
</evidence>
<keyword evidence="3" id="KW-0067">ATP-binding</keyword>
<dbReference type="EMBL" id="JABAFP010000005">
    <property type="protein sequence ID" value="NME41581.1"/>
    <property type="molecule type" value="Genomic_DNA"/>
</dbReference>
<dbReference type="PROSITE" id="PS51206">
    <property type="entry name" value="SF3_HELICASE_1"/>
    <property type="match status" value="1"/>
</dbReference>
<dbReference type="AlphaFoldDB" id="A0A848C4B7"/>
<dbReference type="GO" id="GO:0005524">
    <property type="term" value="F:ATP binding"/>
    <property type="evidence" value="ECO:0007669"/>
    <property type="project" value="UniProtKB-KW"/>
</dbReference>
<dbReference type="Proteomes" id="UP000563853">
    <property type="component" value="Unassembled WGS sequence"/>
</dbReference>
<dbReference type="RefSeq" id="WP_170091202.1">
    <property type="nucleotide sequence ID" value="NZ_JABAFP010000005.1"/>
</dbReference>
<proteinExistence type="predicted"/>
<dbReference type="InterPro" id="IPR045455">
    <property type="entry name" value="NrS-1_pol-like_helicase"/>
</dbReference>
<evidence type="ECO:0000259" key="4">
    <source>
        <dbReference type="PROSITE" id="PS51206"/>
    </source>
</evidence>
<protein>
    <recommendedName>
        <fullName evidence="4">SF3 helicase domain-containing protein</fullName>
    </recommendedName>
</protein>
<dbReference type="InterPro" id="IPR051620">
    <property type="entry name" value="ORF904-like_C"/>
</dbReference>
<feature type="domain" description="SF3 helicase" evidence="4">
    <location>
        <begin position="170"/>
        <end position="334"/>
    </location>
</feature>
<evidence type="ECO:0000313" key="6">
    <source>
        <dbReference type="Proteomes" id="UP000563853"/>
    </source>
</evidence>
<reference evidence="5 6" key="1">
    <citation type="submission" date="2020-04" db="EMBL/GenBank/DDBJ databases">
        <authorList>
            <person name="Hitch T.C.A."/>
            <person name="Wylensek D."/>
            <person name="Clavel T."/>
        </authorList>
    </citation>
    <scope>NUCLEOTIDE SEQUENCE [LARGE SCALE GENOMIC DNA]</scope>
    <source>
        <strain evidence="5 6">WCA-389-WT-5H1</strain>
    </source>
</reference>
<dbReference type="PANTHER" id="PTHR35372">
    <property type="entry name" value="ATP BINDING PROTEIN-RELATED"/>
    <property type="match status" value="1"/>
</dbReference>
<dbReference type="SUPFAM" id="SSF52540">
    <property type="entry name" value="P-loop containing nucleoside triphosphate hydrolases"/>
    <property type="match status" value="1"/>
</dbReference>
<keyword evidence="1" id="KW-0547">Nucleotide-binding</keyword>
<organism evidence="5 6">
    <name type="scientific">Ligilactobacillus agilis</name>
    <dbReference type="NCBI Taxonomy" id="1601"/>
    <lineage>
        <taxon>Bacteria</taxon>
        <taxon>Bacillati</taxon>
        <taxon>Bacillota</taxon>
        <taxon>Bacilli</taxon>
        <taxon>Lactobacillales</taxon>
        <taxon>Lactobacillaceae</taxon>
        <taxon>Ligilactobacillus</taxon>
    </lineage>
</organism>
<keyword evidence="2" id="KW-0378">Hydrolase</keyword>
<dbReference type="InterPro" id="IPR027417">
    <property type="entry name" value="P-loop_NTPase"/>
</dbReference>
<dbReference type="InterPro" id="IPR014015">
    <property type="entry name" value="Helicase_SF3_DNA-vir"/>
</dbReference>
<dbReference type="InterPro" id="IPR006500">
    <property type="entry name" value="Helicase_put_C_phage/plasmid"/>
</dbReference>
<evidence type="ECO:0000256" key="1">
    <source>
        <dbReference type="ARBA" id="ARBA00022741"/>
    </source>
</evidence>
<dbReference type="Gene3D" id="3.40.50.300">
    <property type="entry name" value="P-loop containing nucleotide triphosphate hydrolases"/>
    <property type="match status" value="1"/>
</dbReference>
<name>A0A848C4B7_9LACO</name>